<evidence type="ECO:0000313" key="3">
    <source>
        <dbReference type="Proteomes" id="UP001451303"/>
    </source>
</evidence>
<reference evidence="2 3" key="1">
    <citation type="submission" date="2023-09" db="EMBL/GenBank/DDBJ databases">
        <title>Multi-omics analysis of a traditional fermented food reveals byproduct-associated fungal strains for waste-to-food upcycling.</title>
        <authorList>
            <consortium name="Lawrence Berkeley National Laboratory"/>
            <person name="Rekdal V.M."/>
            <person name="Villalobos-Escobedo J.M."/>
            <person name="Rodriguez-Valeron N."/>
            <person name="Garcia M.O."/>
            <person name="Vasquez D.P."/>
            <person name="Damayanti I."/>
            <person name="Sorensen P.M."/>
            <person name="Baidoo E.E."/>
            <person name="De Carvalho A.C."/>
            <person name="Riley R."/>
            <person name="Lipzen A."/>
            <person name="He G."/>
            <person name="Yan M."/>
            <person name="Haridas S."/>
            <person name="Daum C."/>
            <person name="Yoshinaga Y."/>
            <person name="Ng V."/>
            <person name="Grigoriev I.V."/>
            <person name="Munk R."/>
            <person name="Nuraida L."/>
            <person name="Wijaya C.H."/>
            <person name="Morales P.-C."/>
            <person name="Keasling J.D."/>
        </authorList>
    </citation>
    <scope>NUCLEOTIDE SEQUENCE [LARGE SCALE GENOMIC DNA]</scope>
    <source>
        <strain evidence="2 3">FGSC 2613</strain>
    </source>
</reference>
<gene>
    <name evidence="2" type="ORF">QR685DRAFT_535646</name>
</gene>
<protein>
    <submittedName>
        <fullName evidence="2">Uncharacterized protein</fullName>
    </submittedName>
</protein>
<sequence length="88" mass="10214">MHGRRECVFLDIITYLFYIMLLSTPGVLRVLPACAYLPNSWNNQFRVTVLVPVCLLIWYYSWYAGHDSSRVVPNLTNINQTARYGLKS</sequence>
<keyword evidence="1" id="KW-0472">Membrane</keyword>
<dbReference type="Proteomes" id="UP001451303">
    <property type="component" value="Unassembled WGS sequence"/>
</dbReference>
<keyword evidence="1" id="KW-1133">Transmembrane helix</keyword>
<feature type="transmembrane region" description="Helical" evidence="1">
    <location>
        <begin position="43"/>
        <end position="60"/>
    </location>
</feature>
<feature type="transmembrane region" description="Helical" evidence="1">
    <location>
        <begin position="12"/>
        <end position="31"/>
    </location>
</feature>
<evidence type="ECO:0000256" key="1">
    <source>
        <dbReference type="SAM" id="Phobius"/>
    </source>
</evidence>
<accession>A0ABR3D2Z5</accession>
<dbReference type="EMBL" id="JAVLET010000012">
    <property type="protein sequence ID" value="KAL0466663.1"/>
    <property type="molecule type" value="Genomic_DNA"/>
</dbReference>
<evidence type="ECO:0000313" key="2">
    <source>
        <dbReference type="EMBL" id="KAL0466663.1"/>
    </source>
</evidence>
<organism evidence="2 3">
    <name type="scientific">Neurospora intermedia</name>
    <dbReference type="NCBI Taxonomy" id="5142"/>
    <lineage>
        <taxon>Eukaryota</taxon>
        <taxon>Fungi</taxon>
        <taxon>Dikarya</taxon>
        <taxon>Ascomycota</taxon>
        <taxon>Pezizomycotina</taxon>
        <taxon>Sordariomycetes</taxon>
        <taxon>Sordariomycetidae</taxon>
        <taxon>Sordariales</taxon>
        <taxon>Sordariaceae</taxon>
        <taxon>Neurospora</taxon>
    </lineage>
</organism>
<comment type="caution">
    <text evidence="2">The sequence shown here is derived from an EMBL/GenBank/DDBJ whole genome shotgun (WGS) entry which is preliminary data.</text>
</comment>
<keyword evidence="1" id="KW-0812">Transmembrane</keyword>
<proteinExistence type="predicted"/>
<name>A0ABR3D2Z5_NEUIN</name>
<keyword evidence="3" id="KW-1185">Reference proteome</keyword>